<keyword evidence="4" id="KW-1185">Reference proteome</keyword>
<dbReference type="Proteomes" id="UP001516023">
    <property type="component" value="Unassembled WGS sequence"/>
</dbReference>
<reference evidence="3 4" key="1">
    <citation type="journal article" date="2020" name="G3 (Bethesda)">
        <title>Improved Reference Genome for Cyclotella cryptica CCMP332, a Model for Cell Wall Morphogenesis, Salinity Adaptation, and Lipid Production in Diatoms (Bacillariophyta).</title>
        <authorList>
            <person name="Roberts W.R."/>
            <person name="Downey K.M."/>
            <person name="Ruck E.C."/>
            <person name="Traller J.C."/>
            <person name="Alverson A.J."/>
        </authorList>
    </citation>
    <scope>NUCLEOTIDE SEQUENCE [LARGE SCALE GENOMIC DNA]</scope>
    <source>
        <strain evidence="3 4">CCMP332</strain>
    </source>
</reference>
<keyword evidence="2" id="KW-0812">Transmembrane</keyword>
<evidence type="ECO:0000313" key="4">
    <source>
        <dbReference type="Proteomes" id="UP001516023"/>
    </source>
</evidence>
<evidence type="ECO:0000313" key="3">
    <source>
        <dbReference type="EMBL" id="KAL3786984.1"/>
    </source>
</evidence>
<dbReference type="EMBL" id="JABMIG020000184">
    <property type="protein sequence ID" value="KAL3786984.1"/>
    <property type="molecule type" value="Genomic_DNA"/>
</dbReference>
<feature type="transmembrane region" description="Helical" evidence="2">
    <location>
        <begin position="153"/>
        <end position="176"/>
    </location>
</feature>
<comment type="caution">
    <text evidence="3">The sequence shown here is derived from an EMBL/GenBank/DDBJ whole genome shotgun (WGS) entry which is preliminary data.</text>
</comment>
<organism evidence="3 4">
    <name type="scientific">Cyclotella cryptica</name>
    <dbReference type="NCBI Taxonomy" id="29204"/>
    <lineage>
        <taxon>Eukaryota</taxon>
        <taxon>Sar</taxon>
        <taxon>Stramenopiles</taxon>
        <taxon>Ochrophyta</taxon>
        <taxon>Bacillariophyta</taxon>
        <taxon>Coscinodiscophyceae</taxon>
        <taxon>Thalassiosirophycidae</taxon>
        <taxon>Stephanodiscales</taxon>
        <taxon>Stephanodiscaceae</taxon>
        <taxon>Cyclotella</taxon>
    </lineage>
</organism>
<proteinExistence type="predicted"/>
<gene>
    <name evidence="3" type="ORF">HJC23_005495</name>
</gene>
<protein>
    <submittedName>
        <fullName evidence="3">Uncharacterized protein</fullName>
    </submittedName>
</protein>
<feature type="region of interest" description="Disordered" evidence="1">
    <location>
        <begin position="34"/>
        <end position="71"/>
    </location>
</feature>
<evidence type="ECO:0000256" key="2">
    <source>
        <dbReference type="SAM" id="Phobius"/>
    </source>
</evidence>
<name>A0ABD3PG83_9STRA</name>
<dbReference type="AlphaFoldDB" id="A0ABD3PG83"/>
<evidence type="ECO:0000256" key="1">
    <source>
        <dbReference type="SAM" id="MobiDB-lite"/>
    </source>
</evidence>
<accession>A0ABD3PG83</accession>
<keyword evidence="2" id="KW-1133">Transmembrane helix</keyword>
<keyword evidence="2" id="KW-0472">Membrane</keyword>
<sequence length="394" mass="43360">MGPLTYLLNSVIDVRWAWKVRGRDGRRRELEKLLLSSQSGGDDGGGGKKKKKRNGSASTGAAMEDTDSTTELYERGDMEIVPYDNDGLSSPLYNVLESSSLSIPTNDDVNNNATPHRGRRRRRRKLHLRKMLVSPTKKIFHRMRKHMGHRRDLLAAITFGMAAALSVAGAICYLVSTQGEFSFVLHSSRDGYVLIDEDVLAGWAGGLEKGSIHMYLVSAVFALWRNPWKKTGCGSGSGGATATATAQYNGGRNHPTSSSSWFQTWIITPISRPFNDVDSMETVGDVFFGIASVVDVILEDSTLDDNVLWWPIVSAVLWTLDALFYLRGDFVTLFLRKEVWSTDEDGEDVPMSGGFVGLDGGEEDGDVVVEDEGSMVQVWEYPVEGNGTESMVLS</sequence>